<dbReference type="Pfam" id="PF11716">
    <property type="entry name" value="MDMPI_N"/>
    <property type="match status" value="1"/>
</dbReference>
<dbReference type="GO" id="GO:0016853">
    <property type="term" value="F:isomerase activity"/>
    <property type="evidence" value="ECO:0007669"/>
    <property type="project" value="UniProtKB-KW"/>
</dbReference>
<dbReference type="GO" id="GO:0046872">
    <property type="term" value="F:metal ion binding"/>
    <property type="evidence" value="ECO:0007669"/>
    <property type="project" value="InterPro"/>
</dbReference>
<dbReference type="GO" id="GO:0005886">
    <property type="term" value="C:plasma membrane"/>
    <property type="evidence" value="ECO:0007669"/>
    <property type="project" value="TreeGrafter"/>
</dbReference>
<dbReference type="PANTHER" id="PTHR40758">
    <property type="entry name" value="CONSERVED PROTEIN"/>
    <property type="match status" value="1"/>
</dbReference>
<dbReference type="NCBIfam" id="TIGR03083">
    <property type="entry name" value="maleylpyruvate isomerase family mycothiol-dependent enzyme"/>
    <property type="match status" value="1"/>
</dbReference>
<evidence type="ECO:0000259" key="1">
    <source>
        <dbReference type="Pfam" id="PF07398"/>
    </source>
</evidence>
<gene>
    <name evidence="3" type="ORF">G5C51_24845</name>
</gene>
<dbReference type="InterPro" id="IPR010872">
    <property type="entry name" value="MDMPI_C-term_domain"/>
</dbReference>
<feature type="domain" description="Mycothiol-dependent maleylpyruvate isomerase metal-binding" evidence="2">
    <location>
        <begin position="12"/>
        <end position="138"/>
    </location>
</feature>
<dbReference type="SUPFAM" id="SSF55718">
    <property type="entry name" value="SCP-like"/>
    <property type="match status" value="1"/>
</dbReference>
<keyword evidence="3" id="KW-0670">Pyruvate</keyword>
<feature type="domain" description="MDMPI C-terminal" evidence="1">
    <location>
        <begin position="150"/>
        <end position="254"/>
    </location>
</feature>
<keyword evidence="4" id="KW-1185">Reference proteome</keyword>
<evidence type="ECO:0000313" key="4">
    <source>
        <dbReference type="Proteomes" id="UP000481583"/>
    </source>
</evidence>
<dbReference type="AlphaFoldDB" id="A0A6G4U4M4"/>
<dbReference type="InterPro" id="IPR034660">
    <property type="entry name" value="DinB/YfiT-like"/>
</dbReference>
<dbReference type="EMBL" id="JAAKZV010000126">
    <property type="protein sequence ID" value="NGN67124.1"/>
    <property type="molecule type" value="Genomic_DNA"/>
</dbReference>
<dbReference type="InterPro" id="IPR017517">
    <property type="entry name" value="Maleyloyr_isom"/>
</dbReference>
<dbReference type="InterPro" id="IPR024344">
    <property type="entry name" value="MDMPI_metal-binding"/>
</dbReference>
<organism evidence="3 4">
    <name type="scientific">Streptomyces coryli</name>
    <dbReference type="NCBI Taxonomy" id="1128680"/>
    <lineage>
        <taxon>Bacteria</taxon>
        <taxon>Bacillati</taxon>
        <taxon>Actinomycetota</taxon>
        <taxon>Actinomycetes</taxon>
        <taxon>Kitasatosporales</taxon>
        <taxon>Streptomycetaceae</taxon>
        <taxon>Streptomyces</taxon>
    </lineage>
</organism>
<name>A0A6G4U4M4_9ACTN</name>
<dbReference type="SUPFAM" id="SSF109854">
    <property type="entry name" value="DinB/YfiT-like putative metalloenzymes"/>
    <property type="match status" value="1"/>
</dbReference>
<dbReference type="InterPro" id="IPR036527">
    <property type="entry name" value="SCP2_sterol-bd_dom_sf"/>
</dbReference>
<comment type="caution">
    <text evidence="3">The sequence shown here is derived from an EMBL/GenBank/DDBJ whole genome shotgun (WGS) entry which is preliminary data.</text>
</comment>
<dbReference type="Proteomes" id="UP000481583">
    <property type="component" value="Unassembled WGS sequence"/>
</dbReference>
<proteinExistence type="predicted"/>
<reference evidence="3 4" key="1">
    <citation type="submission" date="2020-02" db="EMBL/GenBank/DDBJ databases">
        <title>Whole-genome analyses of novel actinobacteria.</title>
        <authorList>
            <person name="Sahin N."/>
        </authorList>
    </citation>
    <scope>NUCLEOTIDE SEQUENCE [LARGE SCALE GENOMIC DNA]</scope>
    <source>
        <strain evidence="3 4">A7024</strain>
    </source>
</reference>
<evidence type="ECO:0000313" key="3">
    <source>
        <dbReference type="EMBL" id="NGN67124.1"/>
    </source>
</evidence>
<protein>
    <submittedName>
        <fullName evidence="3">Maleylpyruvate isomerase family mycothiol-dependent enzyme</fullName>
    </submittedName>
</protein>
<dbReference type="PANTHER" id="PTHR40758:SF1">
    <property type="entry name" value="CONSERVED PROTEIN"/>
    <property type="match status" value="1"/>
</dbReference>
<keyword evidence="3" id="KW-0413">Isomerase</keyword>
<sequence length="263" mass="29119">MPALAHERYCAEVIAQTDLLRDVVRATDLGARVPTTPDWDLGELAVHVGGAHRWAAVLVSTRAQRDIPDDEVPGFYGPEPRQHRELEYWLAEGAELLANALREAGPDAPVWTWAQERTAGFWARRMTHETVVHRADAAGAAGPGFEVAPDVAADTLDEWLEILDLAQRNPDDEDLAALRDRALAGRTLHLHATDAPGAEWLIELGEAGFSWERAHRKADVALRGPIADVLRVFYRRLPADSGRVEVLGDAKLLQTWLERASWS</sequence>
<dbReference type="Pfam" id="PF07398">
    <property type="entry name" value="MDMPI_C"/>
    <property type="match status" value="1"/>
</dbReference>
<accession>A0A6G4U4M4</accession>
<dbReference type="RefSeq" id="WP_165240425.1">
    <property type="nucleotide sequence ID" value="NZ_JAAKZV010000126.1"/>
</dbReference>
<evidence type="ECO:0000259" key="2">
    <source>
        <dbReference type="Pfam" id="PF11716"/>
    </source>
</evidence>